<dbReference type="PANTHER" id="PTHR35010">
    <property type="entry name" value="BLL4672 PROTEIN-RELATED"/>
    <property type="match status" value="1"/>
</dbReference>
<dbReference type="Pfam" id="PF17765">
    <property type="entry name" value="MLTR_LBD"/>
    <property type="match status" value="1"/>
</dbReference>
<dbReference type="InterPro" id="IPR001387">
    <property type="entry name" value="Cro/C1-type_HTH"/>
</dbReference>
<keyword evidence="3" id="KW-1185">Reference proteome</keyword>
<dbReference type="Gene3D" id="3.30.450.180">
    <property type="match status" value="1"/>
</dbReference>
<proteinExistence type="predicted"/>
<dbReference type="InterPro" id="IPR041413">
    <property type="entry name" value="MLTR_LBD"/>
</dbReference>
<gene>
    <name evidence="2" type="ORF">CLV67_111112</name>
</gene>
<dbReference type="EMBL" id="PVMZ01000011">
    <property type="protein sequence ID" value="PRX18964.1"/>
    <property type="molecule type" value="Genomic_DNA"/>
</dbReference>
<dbReference type="SUPFAM" id="SSF47413">
    <property type="entry name" value="lambda repressor-like DNA-binding domains"/>
    <property type="match status" value="1"/>
</dbReference>
<dbReference type="CDD" id="cd00093">
    <property type="entry name" value="HTH_XRE"/>
    <property type="match status" value="1"/>
</dbReference>
<dbReference type="PROSITE" id="PS50943">
    <property type="entry name" value="HTH_CROC1"/>
    <property type="match status" value="1"/>
</dbReference>
<dbReference type="Gene3D" id="1.10.260.40">
    <property type="entry name" value="lambda repressor-like DNA-binding domains"/>
    <property type="match status" value="1"/>
</dbReference>
<dbReference type="GO" id="GO:0003677">
    <property type="term" value="F:DNA binding"/>
    <property type="evidence" value="ECO:0007669"/>
    <property type="project" value="InterPro"/>
</dbReference>
<feature type="domain" description="HTH cro/C1-type" evidence="1">
    <location>
        <begin position="71"/>
        <end position="118"/>
    </location>
</feature>
<dbReference type="Pfam" id="PF13560">
    <property type="entry name" value="HTH_31"/>
    <property type="match status" value="1"/>
</dbReference>
<evidence type="ECO:0000259" key="1">
    <source>
        <dbReference type="PROSITE" id="PS50943"/>
    </source>
</evidence>
<sequence length="341" mass="37033">MGTIVGGCTRRIQTRFCLPLTDAGKADEVSAYLATMDTKSPLGEFLQARRARLSPDDVGLPRYGDRRRVPGLRREELAMLAGVSAGYYTRLEQGQSLNASPEVLDSIARAMRLTSAERDHLHVLSATPTRTAGGVPDRARGATADRRYGPERRYEPERVPAELRTLLAAMEQVPALVVGRRNDVLAWNRAGHALLAGHVDFGAPDQHGAGHPDAGPNLSRLVFLDAHTRALYQDWTKKARAAVGNLRVMTARNPGDAGLAALVGELAIASADFARMWAEHSIEPCDSEIYELDHPVVGRLTVTQQTLRIPQQPNQSLVTMTAEPGSPSAAALTMLQHTMSR</sequence>
<evidence type="ECO:0000313" key="3">
    <source>
        <dbReference type="Proteomes" id="UP000239415"/>
    </source>
</evidence>
<dbReference type="PANTHER" id="PTHR35010:SF2">
    <property type="entry name" value="BLL4672 PROTEIN"/>
    <property type="match status" value="1"/>
</dbReference>
<name>A0A2T0K8A0_9ACTN</name>
<dbReference type="InterPro" id="IPR010982">
    <property type="entry name" value="Lambda_DNA-bd_dom_sf"/>
</dbReference>
<dbReference type="Proteomes" id="UP000239415">
    <property type="component" value="Unassembled WGS sequence"/>
</dbReference>
<dbReference type="SMART" id="SM00530">
    <property type="entry name" value="HTH_XRE"/>
    <property type="match status" value="1"/>
</dbReference>
<evidence type="ECO:0000313" key="2">
    <source>
        <dbReference type="EMBL" id="PRX18964.1"/>
    </source>
</evidence>
<reference evidence="2 3" key="1">
    <citation type="submission" date="2018-03" db="EMBL/GenBank/DDBJ databases">
        <title>Genomic Encyclopedia of Archaeal and Bacterial Type Strains, Phase II (KMG-II): from individual species to whole genera.</title>
        <authorList>
            <person name="Goeker M."/>
        </authorList>
    </citation>
    <scope>NUCLEOTIDE SEQUENCE [LARGE SCALE GENOMIC DNA]</scope>
    <source>
        <strain evidence="2 3">DSM 43146</strain>
    </source>
</reference>
<comment type="caution">
    <text evidence="2">The sequence shown here is derived from an EMBL/GenBank/DDBJ whole genome shotgun (WGS) entry which is preliminary data.</text>
</comment>
<protein>
    <submittedName>
        <fullName evidence="2">Transcriptional regulator with XRE-family HTH domain</fullName>
    </submittedName>
</protein>
<dbReference type="AlphaFoldDB" id="A0A2T0K8A0"/>
<organism evidence="2 3">
    <name type="scientific">Actinoplanes italicus</name>
    <dbReference type="NCBI Taxonomy" id="113567"/>
    <lineage>
        <taxon>Bacteria</taxon>
        <taxon>Bacillati</taxon>
        <taxon>Actinomycetota</taxon>
        <taxon>Actinomycetes</taxon>
        <taxon>Micromonosporales</taxon>
        <taxon>Micromonosporaceae</taxon>
        <taxon>Actinoplanes</taxon>
    </lineage>
</organism>
<accession>A0A2T0K8A0</accession>